<accession>A0A8X8AXG6</accession>
<sequence length="67" mass="7499">MAVQAYFITNVEPIKFWEFMSLLLVGLGCERPSIKIPAVVMMPIAHLVDLAYKLFGPHGMKVPQLTP</sequence>
<dbReference type="Gene3D" id="3.40.50.720">
    <property type="entry name" value="NAD(P)-binding Rossmann-like Domain"/>
    <property type="match status" value="1"/>
</dbReference>
<dbReference type="OrthoDB" id="1709240at2759"/>
<proteinExistence type="predicted"/>
<gene>
    <name evidence="1" type="ORF">Bca52824_017529</name>
</gene>
<keyword evidence="2" id="KW-1185">Reference proteome</keyword>
<dbReference type="EMBL" id="JAAMPC010000004">
    <property type="protein sequence ID" value="KAG2314407.1"/>
    <property type="molecule type" value="Genomic_DNA"/>
</dbReference>
<reference evidence="1 2" key="1">
    <citation type="submission" date="2020-02" db="EMBL/GenBank/DDBJ databases">
        <authorList>
            <person name="Ma Q."/>
            <person name="Huang Y."/>
            <person name="Song X."/>
            <person name="Pei D."/>
        </authorList>
    </citation>
    <scope>NUCLEOTIDE SEQUENCE [LARGE SCALE GENOMIC DNA]</scope>
    <source>
        <strain evidence="1">Sxm20200214</strain>
        <tissue evidence="1">Leaf</tissue>
    </source>
</reference>
<name>A0A8X8AXG6_BRACI</name>
<comment type="caution">
    <text evidence="1">The sequence shown here is derived from an EMBL/GenBank/DDBJ whole genome shotgun (WGS) entry which is preliminary data.</text>
</comment>
<evidence type="ECO:0000313" key="2">
    <source>
        <dbReference type="Proteomes" id="UP000886595"/>
    </source>
</evidence>
<organism evidence="1 2">
    <name type="scientific">Brassica carinata</name>
    <name type="common">Ethiopian mustard</name>
    <name type="synonym">Abyssinian cabbage</name>
    <dbReference type="NCBI Taxonomy" id="52824"/>
    <lineage>
        <taxon>Eukaryota</taxon>
        <taxon>Viridiplantae</taxon>
        <taxon>Streptophyta</taxon>
        <taxon>Embryophyta</taxon>
        <taxon>Tracheophyta</taxon>
        <taxon>Spermatophyta</taxon>
        <taxon>Magnoliopsida</taxon>
        <taxon>eudicotyledons</taxon>
        <taxon>Gunneridae</taxon>
        <taxon>Pentapetalae</taxon>
        <taxon>rosids</taxon>
        <taxon>malvids</taxon>
        <taxon>Brassicales</taxon>
        <taxon>Brassicaceae</taxon>
        <taxon>Brassiceae</taxon>
        <taxon>Brassica</taxon>
    </lineage>
</organism>
<dbReference type="Proteomes" id="UP000886595">
    <property type="component" value="Unassembled WGS sequence"/>
</dbReference>
<evidence type="ECO:0000313" key="1">
    <source>
        <dbReference type="EMBL" id="KAG2314407.1"/>
    </source>
</evidence>
<dbReference type="AlphaFoldDB" id="A0A8X8AXG6"/>
<protein>
    <submittedName>
        <fullName evidence="1">Uncharacterized protein</fullName>
    </submittedName>
</protein>